<name>A0A2N0TQE9_9FLAO</name>
<organism evidence="2 4">
    <name type="scientific">Salegentibacter salarius</name>
    <dbReference type="NCBI Taxonomy" id="435906"/>
    <lineage>
        <taxon>Bacteria</taxon>
        <taxon>Pseudomonadati</taxon>
        <taxon>Bacteroidota</taxon>
        <taxon>Flavobacteriia</taxon>
        <taxon>Flavobacteriales</taxon>
        <taxon>Flavobacteriaceae</taxon>
        <taxon>Salegentibacter</taxon>
    </lineage>
</organism>
<dbReference type="EMBL" id="LKTR01000044">
    <property type="protein sequence ID" value="PKD16960.1"/>
    <property type="molecule type" value="Genomic_DNA"/>
</dbReference>
<dbReference type="AlphaFoldDB" id="A0A2N0TQE9"/>
<dbReference type="Proteomes" id="UP000232533">
    <property type="component" value="Unassembled WGS sequence"/>
</dbReference>
<evidence type="ECO:0000313" key="4">
    <source>
        <dbReference type="Proteomes" id="UP000232533"/>
    </source>
</evidence>
<reference evidence="1 3" key="2">
    <citation type="submission" date="2016-09" db="EMBL/GenBank/DDBJ databases">
        <title>Genome Sequence of Salegentibacter salarius,Isolated from a Marine Solar Saltern of the Yellow Sea in South Korea.</title>
        <authorList>
            <person name="Zheng Q."/>
            <person name="Liu Y."/>
        </authorList>
    </citation>
    <scope>NUCLEOTIDE SEQUENCE [LARGE SCALE GENOMIC DNA]</scope>
    <source>
        <strain evidence="1 3">KCTC 12974</strain>
    </source>
</reference>
<evidence type="ECO:0000313" key="2">
    <source>
        <dbReference type="EMBL" id="PKD16960.1"/>
    </source>
</evidence>
<protein>
    <submittedName>
        <fullName evidence="2">Uncharacterized protein</fullName>
    </submittedName>
</protein>
<dbReference type="Proteomes" id="UP000176009">
    <property type="component" value="Unassembled WGS sequence"/>
</dbReference>
<accession>A0A2N0TQE9</accession>
<evidence type="ECO:0000313" key="3">
    <source>
        <dbReference type="Proteomes" id="UP000176009"/>
    </source>
</evidence>
<comment type="caution">
    <text evidence="2">The sequence shown here is derived from an EMBL/GenBank/DDBJ whole genome shotgun (WGS) entry which is preliminary data.</text>
</comment>
<reference evidence="2 4" key="1">
    <citation type="submission" date="2015-10" db="EMBL/GenBank/DDBJ databases">
        <title>Draft genome sequence of Salegentibacter salinarum KCTC 12975.</title>
        <authorList>
            <person name="Lin W."/>
            <person name="Zheng Q."/>
        </authorList>
    </citation>
    <scope>NUCLEOTIDE SEQUENCE [LARGE SCALE GENOMIC DNA]</scope>
    <source>
        <strain evidence="2 4">KCTC 12974</strain>
    </source>
</reference>
<gene>
    <name evidence="2" type="ORF">APR40_15005</name>
    <name evidence="1" type="ORF">BHS39_15035</name>
</gene>
<proteinExistence type="predicted"/>
<evidence type="ECO:0000313" key="1">
    <source>
        <dbReference type="EMBL" id="OEY71724.1"/>
    </source>
</evidence>
<dbReference type="EMBL" id="MJBR01000038">
    <property type="protein sequence ID" value="OEY71724.1"/>
    <property type="molecule type" value="Genomic_DNA"/>
</dbReference>
<keyword evidence="3" id="KW-1185">Reference proteome</keyword>
<sequence length="60" mass="7220">MVRKNFKKRRFIGNCSFSREEKKLRVIKSISRKWRFFLAHLEVSAVGFEDVSQQNIKTML</sequence>